<dbReference type="GO" id="GO:0008843">
    <property type="term" value="F:endochitinase activity"/>
    <property type="evidence" value="ECO:0007669"/>
    <property type="project" value="UniProtKB-EC"/>
</dbReference>
<evidence type="ECO:0000259" key="4">
    <source>
        <dbReference type="PROSITE" id="PS51910"/>
    </source>
</evidence>
<dbReference type="Gene3D" id="3.10.50.10">
    <property type="match status" value="1"/>
</dbReference>
<dbReference type="PROSITE" id="PS51910">
    <property type="entry name" value="GH18_2"/>
    <property type="match status" value="1"/>
</dbReference>
<dbReference type="PANTHER" id="PTHR11177:SF317">
    <property type="entry name" value="CHITINASE 12-RELATED"/>
    <property type="match status" value="1"/>
</dbReference>
<protein>
    <recommendedName>
        <fullName evidence="2">chitinase</fullName>
        <ecNumber evidence="2">3.2.1.14</ecNumber>
    </recommendedName>
</protein>
<dbReference type="GO" id="GO:0006032">
    <property type="term" value="P:chitin catabolic process"/>
    <property type="evidence" value="ECO:0007669"/>
    <property type="project" value="UniProtKB-KW"/>
</dbReference>
<evidence type="ECO:0000256" key="3">
    <source>
        <dbReference type="ARBA" id="ARBA00023024"/>
    </source>
</evidence>
<dbReference type="EMBL" id="JAQIFT010000040">
    <property type="protein sequence ID" value="MDA3731792.1"/>
    <property type="molecule type" value="Genomic_DNA"/>
</dbReference>
<reference evidence="5" key="1">
    <citation type="journal article" date="2023" name="Int. J. Syst. Evol. Microbiol.">
        <title>&lt;i&gt;Holtiella tumoricola&lt;/i&gt; gen. nov. sp. nov., isolated from a human clinical sample.</title>
        <authorList>
            <person name="Allen-Vercoe E."/>
            <person name="Daigneault M.C."/>
            <person name="Vancuren S.J."/>
            <person name="Cochrane K."/>
            <person name="O'Neal L.L."/>
            <person name="Sankaranarayanan K."/>
            <person name="Lawson P.A."/>
        </authorList>
    </citation>
    <scope>NUCLEOTIDE SEQUENCE</scope>
    <source>
        <strain evidence="5">CC70A</strain>
    </source>
</reference>
<evidence type="ECO:0000256" key="1">
    <source>
        <dbReference type="ARBA" id="ARBA00000822"/>
    </source>
</evidence>
<dbReference type="RefSeq" id="WP_271012121.1">
    <property type="nucleotide sequence ID" value="NZ_JAQIFT010000040.1"/>
</dbReference>
<dbReference type="Gene3D" id="3.20.20.80">
    <property type="entry name" value="Glycosidases"/>
    <property type="match status" value="2"/>
</dbReference>
<evidence type="ECO:0000256" key="2">
    <source>
        <dbReference type="ARBA" id="ARBA00012729"/>
    </source>
</evidence>
<feature type="domain" description="GH18" evidence="4">
    <location>
        <begin position="1"/>
        <end position="337"/>
    </location>
</feature>
<keyword evidence="3" id="KW-0624">Polysaccharide degradation</keyword>
<gene>
    <name evidence="5" type="ORF">PBV87_09915</name>
</gene>
<dbReference type="PANTHER" id="PTHR11177">
    <property type="entry name" value="CHITINASE"/>
    <property type="match status" value="1"/>
</dbReference>
<dbReference type="SUPFAM" id="SSF54556">
    <property type="entry name" value="Chitinase insertion domain"/>
    <property type="match status" value="1"/>
</dbReference>
<name>A0AA42J0W7_9FIRM</name>
<comment type="caution">
    <text evidence="5">The sequence shown here is derived from an EMBL/GenBank/DDBJ whole genome shotgun (WGS) entry which is preliminary data.</text>
</comment>
<dbReference type="InterPro" id="IPR050314">
    <property type="entry name" value="Glycosyl_Hydrlase_18"/>
</dbReference>
<accession>A0AA42J0W7</accession>
<dbReference type="Proteomes" id="UP001169242">
    <property type="component" value="Unassembled WGS sequence"/>
</dbReference>
<organism evidence="5 6">
    <name type="scientific">Holtiella tumoricola</name>
    <dbReference type="NCBI Taxonomy" id="3018743"/>
    <lineage>
        <taxon>Bacteria</taxon>
        <taxon>Bacillati</taxon>
        <taxon>Bacillota</taxon>
        <taxon>Clostridia</taxon>
        <taxon>Lachnospirales</taxon>
        <taxon>Cellulosilyticaceae</taxon>
        <taxon>Holtiella</taxon>
    </lineage>
</organism>
<keyword evidence="6" id="KW-1185">Reference proteome</keyword>
<dbReference type="SUPFAM" id="SSF51445">
    <property type="entry name" value="(Trans)glycosidases"/>
    <property type="match status" value="1"/>
</dbReference>
<evidence type="ECO:0000313" key="5">
    <source>
        <dbReference type="EMBL" id="MDA3731792.1"/>
    </source>
</evidence>
<keyword evidence="5" id="KW-0378">Hydrolase</keyword>
<dbReference type="Pfam" id="PF00704">
    <property type="entry name" value="Glyco_hydro_18"/>
    <property type="match status" value="1"/>
</dbReference>
<dbReference type="InterPro" id="IPR001223">
    <property type="entry name" value="Glyco_hydro18_cat"/>
</dbReference>
<dbReference type="InterPro" id="IPR011583">
    <property type="entry name" value="Chitinase_II/V-like_cat"/>
</dbReference>
<dbReference type="GO" id="GO:0005975">
    <property type="term" value="P:carbohydrate metabolic process"/>
    <property type="evidence" value="ECO:0007669"/>
    <property type="project" value="InterPro"/>
</dbReference>
<comment type="catalytic activity">
    <reaction evidence="1">
        <text>Random endo-hydrolysis of N-acetyl-beta-D-glucosaminide (1-&gt;4)-beta-linkages in chitin and chitodextrins.</text>
        <dbReference type="EC" id="3.2.1.14"/>
    </reaction>
</comment>
<proteinExistence type="predicted"/>
<dbReference type="GO" id="GO:0008061">
    <property type="term" value="F:chitin binding"/>
    <property type="evidence" value="ECO:0007669"/>
    <property type="project" value="InterPro"/>
</dbReference>
<evidence type="ECO:0000313" key="6">
    <source>
        <dbReference type="Proteomes" id="UP001169242"/>
    </source>
</evidence>
<sequence>MYFVGYVNKGSMHTITDEQAKALTHLNLAFAPMVGDITVMELDKAQIDELKRIKKANPELNVLVSTGGGNNHGHGEATSTQAGMDKLVASTMDIVIRYDLDGIDCDWEFPGDTGIIEEKYQHTALFAAYRKALDTLGEKTGKKYWLTTAAGSGQWYLDRTEIQTSHEYLDFINLMTYDSNTGGKVTGHHTNLYEPKGEGIRPHSADYHIHLMVGAGVPIEKILIGAAFYSQQWNNVPDIDHGYRQTSPELNNWGPGYTDIVDHYENKNGYIKYFDEAARAPFLFNGSTFFSYDDPTSVKEKCDYAKAHHMAGIFYWVHDADRRGELFDIIAREIKIS</sequence>
<dbReference type="InterPro" id="IPR017853">
    <property type="entry name" value="GH"/>
</dbReference>
<dbReference type="EC" id="3.2.1.14" evidence="2"/>
<dbReference type="SMART" id="SM00636">
    <property type="entry name" value="Glyco_18"/>
    <property type="match status" value="1"/>
</dbReference>
<keyword evidence="3" id="KW-0119">Carbohydrate metabolism</keyword>
<dbReference type="InterPro" id="IPR029070">
    <property type="entry name" value="Chitinase_insertion_sf"/>
</dbReference>
<dbReference type="AlphaFoldDB" id="A0AA42J0W7"/>
<keyword evidence="3" id="KW-0146">Chitin degradation</keyword>